<organism evidence="1">
    <name type="scientific">uncultured Desulfovibrio sp</name>
    <dbReference type="NCBI Taxonomy" id="167968"/>
    <lineage>
        <taxon>Bacteria</taxon>
        <taxon>Pseudomonadati</taxon>
        <taxon>Thermodesulfobacteriota</taxon>
        <taxon>Desulfovibrionia</taxon>
        <taxon>Desulfovibrionales</taxon>
        <taxon>Desulfovibrionaceae</taxon>
        <taxon>Desulfovibrio</taxon>
        <taxon>environmental samples</taxon>
    </lineage>
</organism>
<evidence type="ECO:0000313" key="1">
    <source>
        <dbReference type="EMBL" id="SCM74842.1"/>
    </source>
</evidence>
<name>A0A212LB90_9BACT</name>
<protein>
    <submittedName>
        <fullName evidence="1">Uncharacterized protein</fullName>
    </submittedName>
</protein>
<dbReference type="EMBL" id="FMJC01000002">
    <property type="protein sequence ID" value="SCM74842.1"/>
    <property type="molecule type" value="Genomic_DNA"/>
</dbReference>
<accession>A0A212LB90</accession>
<reference evidence="1" key="1">
    <citation type="submission" date="2016-08" db="EMBL/GenBank/DDBJ databases">
        <authorList>
            <person name="Seilhamer J.J."/>
        </authorList>
    </citation>
    <scope>NUCLEOTIDE SEQUENCE</scope>
    <source>
        <strain evidence="1">86-1</strain>
    </source>
</reference>
<dbReference type="AlphaFoldDB" id="A0A212LB90"/>
<proteinExistence type="predicted"/>
<sequence length="189" mass="21693">MRAGARRRDHAAVRRHRAWRLHCRQQGRRFFSGRDVAQDEPHALGDFSAHKRSHSQRDRCGAAPRGLGYWRPVYFGRRSHGVCYPYAESGWFYGARPGSAPGRVRAYYRRRSGRSADDNQGRLCGRQGQSGGMRGVPFHQDFHTQTPGLEQLTNEMSLLGKDFPENPCREMREGRLLPAVSEHFKVKML</sequence>
<gene>
    <name evidence="1" type="ORF">KL86DES1_22189</name>
</gene>